<dbReference type="InterPro" id="IPR045853">
    <property type="entry name" value="Pep_chain_release_fac_I_sf"/>
</dbReference>
<sequence>MSEENDHLDTYLEIHAGAGGTESQDWAQMLRRMYSKWIEKKKCKF</sequence>
<organism evidence="2">
    <name type="scientific">marine metagenome</name>
    <dbReference type="NCBI Taxonomy" id="408172"/>
    <lineage>
        <taxon>unclassified sequences</taxon>
        <taxon>metagenomes</taxon>
        <taxon>ecological metagenomes</taxon>
    </lineage>
</organism>
<feature type="domain" description="Peptide chain release factor" evidence="1">
    <location>
        <begin position="3"/>
        <end position="44"/>
    </location>
</feature>
<dbReference type="AlphaFoldDB" id="A0A382MBI5"/>
<name>A0A382MBI5_9ZZZZ</name>
<dbReference type="InterPro" id="IPR005139">
    <property type="entry name" value="PCRF"/>
</dbReference>
<accession>A0A382MBI5</accession>
<dbReference type="Pfam" id="PF03462">
    <property type="entry name" value="PCRF"/>
    <property type="match status" value="1"/>
</dbReference>
<dbReference type="GO" id="GO:0006415">
    <property type="term" value="P:translational termination"/>
    <property type="evidence" value="ECO:0007669"/>
    <property type="project" value="InterPro"/>
</dbReference>
<evidence type="ECO:0000313" key="2">
    <source>
        <dbReference type="EMBL" id="SVC46176.1"/>
    </source>
</evidence>
<protein>
    <recommendedName>
        <fullName evidence="1">Peptide chain release factor domain-containing protein</fullName>
    </recommendedName>
</protein>
<feature type="non-terminal residue" evidence="2">
    <location>
        <position position="45"/>
    </location>
</feature>
<reference evidence="2" key="1">
    <citation type="submission" date="2018-05" db="EMBL/GenBank/DDBJ databases">
        <authorList>
            <person name="Lanie J.A."/>
            <person name="Ng W.-L."/>
            <person name="Kazmierczak K.M."/>
            <person name="Andrzejewski T.M."/>
            <person name="Davidsen T.M."/>
            <person name="Wayne K.J."/>
            <person name="Tettelin H."/>
            <person name="Glass J.I."/>
            <person name="Rusch D."/>
            <person name="Podicherti R."/>
            <person name="Tsui H.-C.T."/>
            <person name="Winkler M.E."/>
        </authorList>
    </citation>
    <scope>NUCLEOTIDE SEQUENCE</scope>
</reference>
<dbReference type="EMBL" id="UINC01092526">
    <property type="protein sequence ID" value="SVC46176.1"/>
    <property type="molecule type" value="Genomic_DNA"/>
</dbReference>
<gene>
    <name evidence="2" type="ORF">METZ01_LOCUS299030</name>
</gene>
<evidence type="ECO:0000259" key="1">
    <source>
        <dbReference type="Pfam" id="PF03462"/>
    </source>
</evidence>
<dbReference type="PANTHER" id="PTHR43116">
    <property type="entry name" value="PEPTIDE CHAIN RELEASE FACTOR 2"/>
    <property type="match status" value="1"/>
</dbReference>
<dbReference type="Gene3D" id="3.30.70.1660">
    <property type="match status" value="1"/>
</dbReference>
<dbReference type="PANTHER" id="PTHR43116:SF3">
    <property type="entry name" value="CLASS I PEPTIDE CHAIN RELEASE FACTOR"/>
    <property type="match status" value="1"/>
</dbReference>
<dbReference type="SUPFAM" id="SSF75620">
    <property type="entry name" value="Release factor"/>
    <property type="match status" value="1"/>
</dbReference>
<proteinExistence type="predicted"/>